<dbReference type="InterPro" id="IPR000305">
    <property type="entry name" value="GIY-YIG_endonuc"/>
</dbReference>
<proteinExistence type="inferred from homology"/>
<evidence type="ECO:0000259" key="2">
    <source>
        <dbReference type="PROSITE" id="PS50164"/>
    </source>
</evidence>
<feature type="domain" description="GIY-YIG" evidence="2">
    <location>
        <begin position="11"/>
        <end position="92"/>
    </location>
</feature>
<name>A0A0G1PD01_9BACT</name>
<dbReference type="Pfam" id="PF01541">
    <property type="entry name" value="GIY-YIG"/>
    <property type="match status" value="1"/>
</dbReference>
<dbReference type="SUPFAM" id="SSF82771">
    <property type="entry name" value="GIY-YIG endonuclease"/>
    <property type="match status" value="1"/>
</dbReference>
<dbReference type="PANTHER" id="PTHR34477:SF1">
    <property type="entry name" value="UPF0213 PROTEIN YHBQ"/>
    <property type="match status" value="1"/>
</dbReference>
<gene>
    <name evidence="3" type="ORF">UX05_C0002G0064</name>
</gene>
<dbReference type="Gene3D" id="3.40.1440.10">
    <property type="entry name" value="GIY-YIG endonuclease"/>
    <property type="match status" value="1"/>
</dbReference>
<dbReference type="PANTHER" id="PTHR34477">
    <property type="entry name" value="UPF0213 PROTEIN YHBQ"/>
    <property type="match status" value="1"/>
</dbReference>
<evidence type="ECO:0000256" key="1">
    <source>
        <dbReference type="ARBA" id="ARBA00007435"/>
    </source>
</evidence>
<dbReference type="InterPro" id="IPR050190">
    <property type="entry name" value="UPF0213_domain"/>
</dbReference>
<comment type="similarity">
    <text evidence="1">Belongs to the UPF0213 family.</text>
</comment>
<protein>
    <submittedName>
        <fullName evidence="3">Excinuclease abc c subunit domain protein</fullName>
    </submittedName>
</protein>
<comment type="caution">
    <text evidence="3">The sequence shown here is derived from an EMBL/GenBank/DDBJ whole genome shotgun (WGS) entry which is preliminary data.</text>
</comment>
<dbReference type="CDD" id="cd10449">
    <property type="entry name" value="GIY-YIG_SLX1_like"/>
    <property type="match status" value="1"/>
</dbReference>
<dbReference type="AlphaFoldDB" id="A0A0G1PD01"/>
<dbReference type="EMBL" id="LCKS01000002">
    <property type="protein sequence ID" value="KKU03308.1"/>
    <property type="molecule type" value="Genomic_DNA"/>
</dbReference>
<sequence>MPRQGGEKGVQMFWTYIIQNILSNRRYIGCTSDLEKRLAEHNRGKTTSTRYAKGNWKLIYSEQYETYSEALAREKMIKSYKGGEALKKLLNAGLVHR</sequence>
<organism evidence="3 4">
    <name type="scientific">Candidatus Amesbacteria bacterium GW2011_GWC2_45_19</name>
    <dbReference type="NCBI Taxonomy" id="1618366"/>
    <lineage>
        <taxon>Bacteria</taxon>
        <taxon>Candidatus Amesiibacteriota</taxon>
    </lineage>
</organism>
<evidence type="ECO:0000313" key="4">
    <source>
        <dbReference type="Proteomes" id="UP000034264"/>
    </source>
</evidence>
<dbReference type="PROSITE" id="PS50164">
    <property type="entry name" value="GIY_YIG"/>
    <property type="match status" value="1"/>
</dbReference>
<evidence type="ECO:0000313" key="3">
    <source>
        <dbReference type="EMBL" id="KKU03308.1"/>
    </source>
</evidence>
<dbReference type="Proteomes" id="UP000034264">
    <property type="component" value="Unassembled WGS sequence"/>
</dbReference>
<reference evidence="3 4" key="1">
    <citation type="journal article" date="2015" name="Nature">
        <title>rRNA introns, odd ribosomes, and small enigmatic genomes across a large radiation of phyla.</title>
        <authorList>
            <person name="Brown C.T."/>
            <person name="Hug L.A."/>
            <person name="Thomas B.C."/>
            <person name="Sharon I."/>
            <person name="Castelle C.J."/>
            <person name="Singh A."/>
            <person name="Wilkins M.J."/>
            <person name="Williams K.H."/>
            <person name="Banfield J.F."/>
        </authorList>
    </citation>
    <scope>NUCLEOTIDE SEQUENCE [LARGE SCALE GENOMIC DNA]</scope>
</reference>
<dbReference type="InterPro" id="IPR035901">
    <property type="entry name" value="GIY-YIG_endonuc_sf"/>
</dbReference>
<accession>A0A0G1PD01</accession>